<protein>
    <submittedName>
        <fullName evidence="2">Uncharacterized protein</fullName>
    </submittedName>
</protein>
<dbReference type="EMBL" id="SEOO01000016">
    <property type="protein sequence ID" value="RYM10669.1"/>
    <property type="molecule type" value="Genomic_DNA"/>
</dbReference>
<feature type="region of interest" description="Disordered" evidence="1">
    <location>
        <begin position="51"/>
        <end position="74"/>
    </location>
</feature>
<comment type="caution">
    <text evidence="2">The sequence shown here is derived from an EMBL/GenBank/DDBJ whole genome shotgun (WGS) entry which is preliminary data.</text>
</comment>
<sequence>MPRSKSAAIPAAPRKTLLDWIETDDGDQTGLNRPACSRQAQALHARLHLDAQADSEASPGPLQPPAGLHLAPLG</sequence>
<accession>A0A8G1ZFN0</accession>
<organism evidence="2 3">
    <name type="scientific">Sphingobium cupriresistens</name>
    <dbReference type="NCBI Taxonomy" id="1132417"/>
    <lineage>
        <taxon>Bacteria</taxon>
        <taxon>Pseudomonadati</taxon>
        <taxon>Pseudomonadota</taxon>
        <taxon>Alphaproteobacteria</taxon>
        <taxon>Sphingomonadales</taxon>
        <taxon>Sphingomonadaceae</taxon>
        <taxon>Sphingobium</taxon>
    </lineage>
</organism>
<gene>
    <name evidence="2" type="ORF">EWH12_10955</name>
</gene>
<evidence type="ECO:0000256" key="1">
    <source>
        <dbReference type="SAM" id="MobiDB-lite"/>
    </source>
</evidence>
<proteinExistence type="predicted"/>
<dbReference type="OrthoDB" id="7508430at2"/>
<dbReference type="AlphaFoldDB" id="A0A8G1ZFN0"/>
<name>A0A8G1ZFN0_9SPHN</name>
<evidence type="ECO:0000313" key="3">
    <source>
        <dbReference type="Proteomes" id="UP000291572"/>
    </source>
</evidence>
<evidence type="ECO:0000313" key="2">
    <source>
        <dbReference type="EMBL" id="RYM10669.1"/>
    </source>
</evidence>
<dbReference type="Proteomes" id="UP000291572">
    <property type="component" value="Unassembled WGS sequence"/>
</dbReference>
<reference evidence="2 3" key="1">
    <citation type="submission" date="2019-02" db="EMBL/GenBank/DDBJ databases">
        <authorList>
            <person name="Feng G."/>
        </authorList>
    </citation>
    <scope>NUCLEOTIDE SEQUENCE [LARGE SCALE GENOMIC DNA]</scope>
    <source>
        <strain evidence="2 3">CCTCC AB 2011146</strain>
    </source>
</reference>